<dbReference type="Proteomes" id="UP000663836">
    <property type="component" value="Unassembled WGS sequence"/>
</dbReference>
<dbReference type="Pfam" id="PF10994">
    <property type="entry name" value="DUF2817"/>
    <property type="match status" value="1"/>
</dbReference>
<dbReference type="AlphaFoldDB" id="A0A818UDM7"/>
<protein>
    <submittedName>
        <fullName evidence="1">Uncharacterized protein</fullName>
    </submittedName>
</protein>
<evidence type="ECO:0000313" key="2">
    <source>
        <dbReference type="Proteomes" id="UP000663836"/>
    </source>
</evidence>
<dbReference type="InterPro" id="IPR021259">
    <property type="entry name" value="DUF2817"/>
</dbReference>
<sequence>MLRGNSSMFPPNVRMVHLHLINPYGASYILKENEQNADQLKNEAMYYTLNYDNPILQQFIDQIDLPNLGNISTQQNVFASFTQLIADYGEDAVNLALKTGQGKRPQGIAYFGPSKSWSSQTEEYVVDKYFPYATDILLFDWHTAVGPYGTWSFVPIDNESEVAFKRWAPNALMLPYDLGIPSGGQVPYSTIKVRTGARRVIRGFWEAATDPEDASIAWTTLSSAPEQVSMDGNEYRLETHIWRDFMPICEESGRPMIAILRIKTVDSSPFPSDVKVDIAWIMFGNDNQAQIWETHVIEEQPRQSDINHNYIRVTARNGPKWGPNSISASSIDDSFDDKTNNKVLTSENNKKTTIDNSFQQITHDLNIDSSFDDKINHNNLLSTNNKTNTIDSSIEHFTIDLNIDTSFNDRINNNESIQINNKTITFHYDIKQGPHVLNFNNSFNEKTNNDTLISTNKKNCN</sequence>
<proteinExistence type="predicted"/>
<dbReference type="EMBL" id="CAJOBD010000634">
    <property type="protein sequence ID" value="CAF3699154.1"/>
    <property type="molecule type" value="Genomic_DNA"/>
</dbReference>
<comment type="caution">
    <text evidence="1">The sequence shown here is derived from an EMBL/GenBank/DDBJ whole genome shotgun (WGS) entry which is preliminary data.</text>
</comment>
<evidence type="ECO:0000313" key="1">
    <source>
        <dbReference type="EMBL" id="CAF3699154.1"/>
    </source>
</evidence>
<organism evidence="1 2">
    <name type="scientific">Rotaria sordida</name>
    <dbReference type="NCBI Taxonomy" id="392033"/>
    <lineage>
        <taxon>Eukaryota</taxon>
        <taxon>Metazoa</taxon>
        <taxon>Spiralia</taxon>
        <taxon>Gnathifera</taxon>
        <taxon>Rotifera</taxon>
        <taxon>Eurotatoria</taxon>
        <taxon>Bdelloidea</taxon>
        <taxon>Philodinida</taxon>
        <taxon>Philodinidae</taxon>
        <taxon>Rotaria</taxon>
    </lineage>
</organism>
<accession>A0A818UDM7</accession>
<name>A0A818UDM7_9BILA</name>
<reference evidence="1" key="1">
    <citation type="submission" date="2021-02" db="EMBL/GenBank/DDBJ databases">
        <authorList>
            <person name="Nowell W R."/>
        </authorList>
    </citation>
    <scope>NUCLEOTIDE SEQUENCE</scope>
</reference>
<gene>
    <name evidence="1" type="ORF">JBS370_LOCUS9389</name>
</gene>